<evidence type="ECO:0000256" key="9">
    <source>
        <dbReference type="SAM" id="Phobius"/>
    </source>
</evidence>
<keyword evidence="6" id="KW-0072">Autophagy</keyword>
<evidence type="ECO:0000256" key="1">
    <source>
        <dbReference type="ARBA" id="ARBA00005696"/>
    </source>
</evidence>
<keyword evidence="11" id="KW-1185">Reference proteome</keyword>
<keyword evidence="5" id="KW-0653">Protein transport</keyword>
<dbReference type="Gene3D" id="3.30.1460.50">
    <property type="match status" value="1"/>
</dbReference>
<feature type="compositionally biased region" description="Acidic residues" evidence="8">
    <location>
        <begin position="58"/>
        <end position="70"/>
    </location>
</feature>
<dbReference type="PANTHER" id="PTHR14957">
    <property type="entry name" value="UBIQUITIN-LIKE-CONJUGATING ENZYME ATG10"/>
    <property type="match status" value="1"/>
</dbReference>
<evidence type="ECO:0000256" key="5">
    <source>
        <dbReference type="ARBA" id="ARBA00022927"/>
    </source>
</evidence>
<name>A0ABR0EF20_ZASCE</name>
<keyword evidence="3" id="KW-0808">Transferase</keyword>
<comment type="caution">
    <text evidence="10">The sequence shown here is derived from an EMBL/GenBank/DDBJ whole genome shotgun (WGS) entry which is preliminary data.</text>
</comment>
<proteinExistence type="inferred from homology"/>
<keyword evidence="5" id="KW-0813">Transport</keyword>
<keyword evidence="9" id="KW-1133">Transmembrane helix</keyword>
<dbReference type="PANTHER" id="PTHR14957:SF1">
    <property type="entry name" value="UBIQUITIN-LIKE-CONJUGATING ENZYME ATG10"/>
    <property type="match status" value="1"/>
</dbReference>
<evidence type="ECO:0000256" key="8">
    <source>
        <dbReference type="SAM" id="MobiDB-lite"/>
    </source>
</evidence>
<dbReference type="Pfam" id="PF03987">
    <property type="entry name" value="Autophagy_act_C"/>
    <property type="match status" value="1"/>
</dbReference>
<evidence type="ECO:0000256" key="2">
    <source>
        <dbReference type="ARBA" id="ARBA00021099"/>
    </source>
</evidence>
<evidence type="ECO:0000313" key="10">
    <source>
        <dbReference type="EMBL" id="KAK4499836.1"/>
    </source>
</evidence>
<keyword evidence="9" id="KW-0472">Membrane</keyword>
<protein>
    <recommendedName>
        <fullName evidence="2">Ubiquitin-like-conjugating enzyme ATG10</fullName>
    </recommendedName>
    <alternativeName>
        <fullName evidence="7">Autophagy-related protein 10</fullName>
    </alternativeName>
</protein>
<dbReference type="InterPro" id="IPR007135">
    <property type="entry name" value="Atg3/Atg10"/>
</dbReference>
<evidence type="ECO:0000313" key="11">
    <source>
        <dbReference type="Proteomes" id="UP001305779"/>
    </source>
</evidence>
<organism evidence="10 11">
    <name type="scientific">Zasmidium cellare</name>
    <name type="common">Wine cellar mold</name>
    <name type="synonym">Racodium cellare</name>
    <dbReference type="NCBI Taxonomy" id="395010"/>
    <lineage>
        <taxon>Eukaryota</taxon>
        <taxon>Fungi</taxon>
        <taxon>Dikarya</taxon>
        <taxon>Ascomycota</taxon>
        <taxon>Pezizomycotina</taxon>
        <taxon>Dothideomycetes</taxon>
        <taxon>Dothideomycetidae</taxon>
        <taxon>Mycosphaerellales</taxon>
        <taxon>Mycosphaerellaceae</taxon>
        <taxon>Zasmidium</taxon>
    </lineage>
</organism>
<dbReference type="EMBL" id="JAXOVC010000006">
    <property type="protein sequence ID" value="KAK4499836.1"/>
    <property type="molecule type" value="Genomic_DNA"/>
</dbReference>
<gene>
    <name evidence="10" type="ORF">PRZ48_008022</name>
</gene>
<keyword evidence="9" id="KW-0812">Transmembrane</keyword>
<keyword evidence="4" id="KW-0833">Ubl conjugation pathway</keyword>
<accession>A0ABR0EF20</accession>
<sequence>MSISSQELKEGLEVIEQEWQQLDDKADWDAVKLLQQHDATFLRITRSLNASTDNPYEQQDEDEIEEDDDEALRRTKPAERPLAIYDIVHSPSYQVPVLYVSFKNRASGRPPSIEELYQMLVPSTQRTSMQTVGQLGAITLTEHPITGIPAYFVHPCRTREALEPALEGRTVKPAEYVALWLGTIGASVGLNVPLPLATRLNRGRRIRKSTLEESEQ</sequence>
<feature type="region of interest" description="Disordered" evidence="8">
    <location>
        <begin position="52"/>
        <end position="71"/>
    </location>
</feature>
<dbReference type="Proteomes" id="UP001305779">
    <property type="component" value="Unassembled WGS sequence"/>
</dbReference>
<evidence type="ECO:0000256" key="3">
    <source>
        <dbReference type="ARBA" id="ARBA00022679"/>
    </source>
</evidence>
<comment type="similarity">
    <text evidence="1">Belongs to the ATG10 family.</text>
</comment>
<reference evidence="10 11" key="1">
    <citation type="journal article" date="2023" name="G3 (Bethesda)">
        <title>A chromosome-level genome assembly of Zasmidium syzygii isolated from banana leaves.</title>
        <authorList>
            <person name="van Westerhoven A.C."/>
            <person name="Mehrabi R."/>
            <person name="Talebi R."/>
            <person name="Steentjes M.B.F."/>
            <person name="Corcolon B."/>
            <person name="Chong P.A."/>
            <person name="Kema G.H.J."/>
            <person name="Seidl M.F."/>
        </authorList>
    </citation>
    <scope>NUCLEOTIDE SEQUENCE [LARGE SCALE GENOMIC DNA]</scope>
    <source>
        <strain evidence="10 11">P124</strain>
    </source>
</reference>
<evidence type="ECO:0000256" key="4">
    <source>
        <dbReference type="ARBA" id="ARBA00022786"/>
    </source>
</evidence>
<feature type="transmembrane region" description="Helical" evidence="9">
    <location>
        <begin position="177"/>
        <end position="198"/>
    </location>
</feature>
<evidence type="ECO:0000256" key="6">
    <source>
        <dbReference type="ARBA" id="ARBA00023006"/>
    </source>
</evidence>
<evidence type="ECO:0000256" key="7">
    <source>
        <dbReference type="ARBA" id="ARBA00029833"/>
    </source>
</evidence>